<evidence type="ECO:0000313" key="5">
    <source>
        <dbReference type="EMBL" id="CTQ49248.1"/>
    </source>
</evidence>
<dbReference type="SUPFAM" id="SSF46785">
    <property type="entry name" value="Winged helix' DNA-binding domain"/>
    <property type="match status" value="1"/>
</dbReference>
<accession>A0A0M6YFW1</accession>
<dbReference type="InterPro" id="IPR011711">
    <property type="entry name" value="GntR_C"/>
</dbReference>
<dbReference type="GO" id="GO:0003700">
    <property type="term" value="F:DNA-binding transcription factor activity"/>
    <property type="evidence" value="ECO:0007669"/>
    <property type="project" value="InterPro"/>
</dbReference>
<evidence type="ECO:0000256" key="1">
    <source>
        <dbReference type="ARBA" id="ARBA00023015"/>
    </source>
</evidence>
<dbReference type="SMART" id="SM00895">
    <property type="entry name" value="FCD"/>
    <property type="match status" value="1"/>
</dbReference>
<evidence type="ECO:0000313" key="6">
    <source>
        <dbReference type="Proteomes" id="UP000049222"/>
    </source>
</evidence>
<dbReference type="Gene3D" id="1.20.120.530">
    <property type="entry name" value="GntR ligand-binding domain-like"/>
    <property type="match status" value="1"/>
</dbReference>
<evidence type="ECO:0000256" key="3">
    <source>
        <dbReference type="ARBA" id="ARBA00023163"/>
    </source>
</evidence>
<proteinExistence type="predicted"/>
<keyword evidence="1" id="KW-0805">Transcription regulation</keyword>
<dbReference type="InterPro" id="IPR008920">
    <property type="entry name" value="TF_FadR/GntR_C"/>
</dbReference>
<dbReference type="GO" id="GO:0003677">
    <property type="term" value="F:DNA binding"/>
    <property type="evidence" value="ECO:0007669"/>
    <property type="project" value="UniProtKB-KW"/>
</dbReference>
<dbReference type="OrthoDB" id="9788098at2"/>
<reference evidence="5 6" key="1">
    <citation type="submission" date="2015-07" db="EMBL/GenBank/DDBJ databases">
        <authorList>
            <person name="Noorani M."/>
        </authorList>
    </citation>
    <scope>NUCLEOTIDE SEQUENCE [LARGE SCALE GENOMIC DNA]</scope>
    <source>
        <strain evidence="5 6">CECT 7802</strain>
    </source>
</reference>
<keyword evidence="3" id="KW-0804">Transcription</keyword>
<dbReference type="Proteomes" id="UP000049222">
    <property type="component" value="Unassembled WGS sequence"/>
</dbReference>
<name>A0A0M6YFW1_9RHOB</name>
<evidence type="ECO:0000259" key="4">
    <source>
        <dbReference type="PROSITE" id="PS50949"/>
    </source>
</evidence>
<feature type="domain" description="HTH gntR-type" evidence="4">
    <location>
        <begin position="15"/>
        <end position="82"/>
    </location>
</feature>
<dbReference type="RefSeq" id="WP_055083705.1">
    <property type="nucleotide sequence ID" value="NZ_CXSU01000011.1"/>
</dbReference>
<dbReference type="Gene3D" id="1.10.10.10">
    <property type="entry name" value="Winged helix-like DNA-binding domain superfamily/Winged helix DNA-binding domain"/>
    <property type="match status" value="1"/>
</dbReference>
<keyword evidence="2" id="KW-0238">DNA-binding</keyword>
<evidence type="ECO:0000256" key="2">
    <source>
        <dbReference type="ARBA" id="ARBA00023125"/>
    </source>
</evidence>
<dbReference type="Pfam" id="PF07729">
    <property type="entry name" value="FCD"/>
    <property type="match status" value="1"/>
</dbReference>
<dbReference type="AlphaFoldDB" id="A0A0M6YFW1"/>
<dbReference type="InterPro" id="IPR036390">
    <property type="entry name" value="WH_DNA-bd_sf"/>
</dbReference>
<dbReference type="PANTHER" id="PTHR43537">
    <property type="entry name" value="TRANSCRIPTIONAL REGULATOR, GNTR FAMILY"/>
    <property type="match status" value="1"/>
</dbReference>
<dbReference type="EMBL" id="CXSU01000011">
    <property type="protein sequence ID" value="CTQ49248.1"/>
    <property type="molecule type" value="Genomic_DNA"/>
</dbReference>
<protein>
    <submittedName>
        <fullName evidence="5">Putative HTH-type transcriptional regulator YdfH</fullName>
    </submittedName>
</protein>
<organism evidence="5 6">
    <name type="scientific">Jannaschia donghaensis</name>
    <dbReference type="NCBI Taxonomy" id="420998"/>
    <lineage>
        <taxon>Bacteria</taxon>
        <taxon>Pseudomonadati</taxon>
        <taxon>Pseudomonadota</taxon>
        <taxon>Alphaproteobacteria</taxon>
        <taxon>Rhodobacterales</taxon>
        <taxon>Roseobacteraceae</taxon>
        <taxon>Jannaschia</taxon>
    </lineage>
</organism>
<gene>
    <name evidence="5" type="primary">ydfH_2</name>
    <name evidence="5" type="ORF">JDO7802_01260</name>
</gene>
<dbReference type="SMART" id="SM00345">
    <property type="entry name" value="HTH_GNTR"/>
    <property type="match status" value="1"/>
</dbReference>
<keyword evidence="6" id="KW-1185">Reference proteome</keyword>
<dbReference type="PANTHER" id="PTHR43537:SF45">
    <property type="entry name" value="GNTR FAMILY REGULATORY PROTEIN"/>
    <property type="match status" value="1"/>
</dbReference>
<dbReference type="PROSITE" id="PS50949">
    <property type="entry name" value="HTH_GNTR"/>
    <property type="match status" value="1"/>
</dbReference>
<dbReference type="Pfam" id="PF00392">
    <property type="entry name" value="GntR"/>
    <property type="match status" value="1"/>
</dbReference>
<dbReference type="InterPro" id="IPR036388">
    <property type="entry name" value="WH-like_DNA-bd_sf"/>
</dbReference>
<dbReference type="InterPro" id="IPR000524">
    <property type="entry name" value="Tscrpt_reg_HTH_GntR"/>
</dbReference>
<sequence>MSDSSGLAPLPSGPTSMTDRVFDTLYDAVISLRLPPGARVSESEIAGQLGVSRQPVRDAFFRLSNLGLLAIRPQRPTLITRISGRAVRDAVFVRTALETDCLRVVIETGADGGVARLTDLLDRQRAALAGPDATSFHRLDEAFHEAICDIAGHGHVWAIIRGQKAHMDRIRFLTLSEARRGQVLTEHAGIVDSIANGQTEQGQMRLRDHIRGVVTVLPTLRAKVPEYFTDAPG</sequence>
<dbReference type="SUPFAM" id="SSF48008">
    <property type="entry name" value="GntR ligand-binding domain-like"/>
    <property type="match status" value="1"/>
</dbReference>
<dbReference type="STRING" id="420998.JDO7802_01260"/>